<dbReference type="EMBL" id="BDQV01000223">
    <property type="protein sequence ID" value="GAY59919.1"/>
    <property type="molecule type" value="Genomic_DNA"/>
</dbReference>
<feature type="transmembrane region" description="Helical" evidence="1">
    <location>
        <begin position="457"/>
        <end position="480"/>
    </location>
</feature>
<dbReference type="GO" id="GO:0016020">
    <property type="term" value="C:membrane"/>
    <property type="evidence" value="ECO:0007669"/>
    <property type="project" value="InterPro"/>
</dbReference>
<feature type="transmembrane region" description="Helical" evidence="1">
    <location>
        <begin position="427"/>
        <end position="451"/>
    </location>
</feature>
<dbReference type="GO" id="GO:0006506">
    <property type="term" value="P:GPI anchor biosynthetic process"/>
    <property type="evidence" value="ECO:0007669"/>
    <property type="project" value="InterPro"/>
</dbReference>
<reference evidence="2 3" key="1">
    <citation type="journal article" date="2017" name="Front. Genet.">
        <title>Draft sequencing of the heterozygous diploid genome of Satsuma (Citrus unshiu Marc.) using a hybrid assembly approach.</title>
        <authorList>
            <person name="Shimizu T."/>
            <person name="Tanizawa Y."/>
            <person name="Mochizuki T."/>
            <person name="Nagasaki H."/>
            <person name="Yoshioka T."/>
            <person name="Toyoda A."/>
            <person name="Fujiyama A."/>
            <person name="Kaminuma E."/>
            <person name="Nakamura Y."/>
        </authorList>
    </citation>
    <scope>NUCLEOTIDE SEQUENCE [LARGE SCALE GENOMIC DNA]</scope>
    <source>
        <strain evidence="3">cv. Miyagawa wase</strain>
    </source>
</reference>
<feature type="non-terminal residue" evidence="2">
    <location>
        <position position="1"/>
    </location>
</feature>
<evidence type="ECO:0000256" key="1">
    <source>
        <dbReference type="SAM" id="Phobius"/>
    </source>
</evidence>
<dbReference type="Proteomes" id="UP000236630">
    <property type="component" value="Unassembled WGS sequence"/>
</dbReference>
<name>A0A2H5Q5J2_CITUN</name>
<protein>
    <submittedName>
        <fullName evidence="2">Uncharacterized protein</fullName>
    </submittedName>
</protein>
<feature type="transmembrane region" description="Helical" evidence="1">
    <location>
        <begin position="342"/>
        <end position="363"/>
    </location>
</feature>
<dbReference type="Pfam" id="PF05024">
    <property type="entry name" value="Gpi1"/>
    <property type="match status" value="1"/>
</dbReference>
<feature type="transmembrane region" description="Helical" evidence="1">
    <location>
        <begin position="314"/>
        <end position="335"/>
    </location>
</feature>
<keyword evidence="1" id="KW-0812">Transmembrane</keyword>
<evidence type="ECO:0000313" key="2">
    <source>
        <dbReference type="EMBL" id="GAY59919.1"/>
    </source>
</evidence>
<proteinExistence type="predicted"/>
<evidence type="ECO:0000313" key="3">
    <source>
        <dbReference type="Proteomes" id="UP000236630"/>
    </source>
</evidence>
<feature type="transmembrane region" description="Helical" evidence="1">
    <location>
        <begin position="185"/>
        <end position="212"/>
    </location>
</feature>
<keyword evidence="1" id="KW-0472">Membrane</keyword>
<dbReference type="InterPro" id="IPR007720">
    <property type="entry name" value="PigQ/GPI1"/>
</dbReference>
<organism evidence="2 3">
    <name type="scientific">Citrus unshiu</name>
    <name type="common">Satsuma mandarin</name>
    <name type="synonym">Citrus nobilis var. unshiu</name>
    <dbReference type="NCBI Taxonomy" id="55188"/>
    <lineage>
        <taxon>Eukaryota</taxon>
        <taxon>Viridiplantae</taxon>
        <taxon>Streptophyta</taxon>
        <taxon>Embryophyta</taxon>
        <taxon>Tracheophyta</taxon>
        <taxon>Spermatophyta</taxon>
        <taxon>Magnoliopsida</taxon>
        <taxon>eudicotyledons</taxon>
        <taxon>Gunneridae</taxon>
        <taxon>Pentapetalae</taxon>
        <taxon>rosids</taxon>
        <taxon>malvids</taxon>
        <taxon>Sapindales</taxon>
        <taxon>Rutaceae</taxon>
        <taxon>Aurantioideae</taxon>
        <taxon>Citrus</taxon>
    </lineage>
</organism>
<comment type="caution">
    <text evidence="2">The sequence shown here is derived from an EMBL/GenBank/DDBJ whole genome shotgun (WGS) entry which is preliminary data.</text>
</comment>
<keyword evidence="1" id="KW-1133">Transmembrane helix</keyword>
<dbReference type="AlphaFoldDB" id="A0A2H5Q5J2"/>
<dbReference type="PANTHER" id="PTHR47555">
    <property type="entry name" value="N-ACETYLGLUCOSAMINYL TRANSFERASE COMPONENT FAMILY PROTEIN / GPI1 FAMILY PROTEIN"/>
    <property type="match status" value="1"/>
</dbReference>
<dbReference type="PANTHER" id="PTHR47555:SF2">
    <property type="entry name" value="N-ACETYLGLUCOSAMINYL TRANSFERASE COMPONENT FAMILY PROTEIN _ GPI1 FAMILY PROTEIN"/>
    <property type="match status" value="1"/>
</dbReference>
<sequence>LAAIDIHRIWWLKHLSSTEPSSSYTFLFGWFVSCTPASLDIVVALARDDSSLSGCQSSLKEILCDTNGSMAVTLQGKSMFSLLGQCAVYPSDNDQLFRIGVGDSDQRKYYTCEKNRQAAIGSNHWIQMVYDLYKIRGRNIHCIPKSHHIHWNGRSVLHCDVHDAVILAMNSATASKMVFERHARCLGVAIIGCVYGFVVHDILYFPSVYSYLSEFWITIVDMHYIKSLFDTAWINIQICCGQILFWPILLQVNDLSRVEYAEKAALHKHSMWSSLAVDVLLNQTAYGFWNFANDATKELLCIGVHAGFKLNTELAGVLGMISLHAIQIWSALWFFMDALLLYLVKGLAMLGILFGMTVPAAFIRDMIVLVTLHVSTLHWVMSLLYSQQITSISSFMALVQLLNHFGRGRKWNLLRQRLDSYEYTLKQHIVGSLIFTPLLLLLPTSVFYIFFTMMNSSISLVCMLIEVVISIMHATPYINIELWLVRRRRFPPGIWFEIVSCHGSSDNPPEIVSLDTISSPSKNSLHLENISGRSHVLVAILHSNFLTVGQIVIPHYIKVFTRVSRSYFTQVSLWSSYREKVCASVDLSKLGYSIESLSCVSLSSIPISEFHLLLGPSFLRECLGCSSHSKSIGVFFVIQPASQNVTVIYFNDIIH</sequence>
<gene>
    <name evidence="2" type="ORF">CUMW_198170</name>
</gene>
<dbReference type="STRING" id="55188.A0A2H5Q5J2"/>
<accession>A0A2H5Q5J2</accession>
<keyword evidence="3" id="KW-1185">Reference proteome</keyword>
<feature type="transmembrane region" description="Helical" evidence="1">
    <location>
        <begin position="232"/>
        <end position="250"/>
    </location>
</feature>